<dbReference type="OrthoDB" id="5835829at2759"/>
<accession>A0A3L6SRT1</accession>
<name>A0A3L6SRT1_PANMI</name>
<dbReference type="AlphaFoldDB" id="A0A3L6SRT1"/>
<dbReference type="STRING" id="4540.A0A3L6SRT1"/>
<dbReference type="PANTHER" id="PTHR48048:SF15">
    <property type="entry name" value="GLYCOSYLTRANSFERASE"/>
    <property type="match status" value="1"/>
</dbReference>
<organism evidence="1 2">
    <name type="scientific">Panicum miliaceum</name>
    <name type="common">Proso millet</name>
    <name type="synonym">Broomcorn millet</name>
    <dbReference type="NCBI Taxonomy" id="4540"/>
    <lineage>
        <taxon>Eukaryota</taxon>
        <taxon>Viridiplantae</taxon>
        <taxon>Streptophyta</taxon>
        <taxon>Embryophyta</taxon>
        <taxon>Tracheophyta</taxon>
        <taxon>Spermatophyta</taxon>
        <taxon>Magnoliopsida</taxon>
        <taxon>Liliopsida</taxon>
        <taxon>Poales</taxon>
        <taxon>Poaceae</taxon>
        <taxon>PACMAD clade</taxon>
        <taxon>Panicoideae</taxon>
        <taxon>Panicodae</taxon>
        <taxon>Paniceae</taxon>
        <taxon>Panicinae</taxon>
        <taxon>Panicum</taxon>
        <taxon>Panicum sect. Panicum</taxon>
    </lineage>
</organism>
<reference evidence="2" key="1">
    <citation type="journal article" date="2019" name="Nat. Commun.">
        <title>The genome of broomcorn millet.</title>
        <authorList>
            <person name="Zou C."/>
            <person name="Miki D."/>
            <person name="Li D."/>
            <person name="Tang Q."/>
            <person name="Xiao L."/>
            <person name="Rajput S."/>
            <person name="Deng P."/>
            <person name="Jia W."/>
            <person name="Huang R."/>
            <person name="Zhang M."/>
            <person name="Sun Y."/>
            <person name="Hu J."/>
            <person name="Fu X."/>
            <person name="Schnable P.S."/>
            <person name="Li F."/>
            <person name="Zhang H."/>
            <person name="Feng B."/>
            <person name="Zhu X."/>
            <person name="Liu R."/>
            <person name="Schnable J.C."/>
            <person name="Zhu J.-K."/>
            <person name="Zhang H."/>
        </authorList>
    </citation>
    <scope>NUCLEOTIDE SEQUENCE [LARGE SCALE GENOMIC DNA]</scope>
</reference>
<keyword evidence="2" id="KW-1185">Reference proteome</keyword>
<dbReference type="SUPFAM" id="SSF53756">
    <property type="entry name" value="UDP-Glycosyltransferase/glycogen phosphorylase"/>
    <property type="match status" value="1"/>
</dbReference>
<sequence>MEHGFISAALAVKVHTLHGTATVWRRNTDGTSSVLVNTFESDRGCAGAEGYPVRPRPGAAPIYCVGPLVGGDDTSPPDQGRGERHGCLAWLDAQPKSSVVFLCFGSRGTHTHPPRQSGRSSAAWTDPGIDSCGSCGRRPAPFTISEYT</sequence>
<dbReference type="GO" id="GO:0035251">
    <property type="term" value="F:UDP-glucosyltransferase activity"/>
    <property type="evidence" value="ECO:0007669"/>
    <property type="project" value="InterPro"/>
</dbReference>
<evidence type="ECO:0000313" key="1">
    <source>
        <dbReference type="EMBL" id="RLN24203.1"/>
    </source>
</evidence>
<dbReference type="Gene3D" id="3.40.50.2000">
    <property type="entry name" value="Glycogen Phosphorylase B"/>
    <property type="match status" value="2"/>
</dbReference>
<evidence type="ECO:0000313" key="2">
    <source>
        <dbReference type="Proteomes" id="UP000275267"/>
    </source>
</evidence>
<proteinExistence type="predicted"/>
<gene>
    <name evidence="1" type="ORF">C2845_PM07G14350</name>
</gene>
<dbReference type="InterPro" id="IPR050481">
    <property type="entry name" value="UDP-glycosyltransf_plant"/>
</dbReference>
<dbReference type="PANTHER" id="PTHR48048">
    <property type="entry name" value="GLYCOSYLTRANSFERASE"/>
    <property type="match status" value="1"/>
</dbReference>
<protein>
    <submittedName>
        <fullName evidence="1">Anthocyanidin 5,3-O-glucosyltransferase-like</fullName>
    </submittedName>
</protein>
<dbReference type="EMBL" id="PQIB02000004">
    <property type="protein sequence ID" value="RLN24203.1"/>
    <property type="molecule type" value="Genomic_DNA"/>
</dbReference>
<dbReference type="Proteomes" id="UP000275267">
    <property type="component" value="Unassembled WGS sequence"/>
</dbReference>
<comment type="caution">
    <text evidence="1">The sequence shown here is derived from an EMBL/GenBank/DDBJ whole genome shotgun (WGS) entry which is preliminary data.</text>
</comment>